<gene>
    <name evidence="2" type="ORF">SAMN02745138_01186</name>
</gene>
<feature type="transmembrane region" description="Helical" evidence="1">
    <location>
        <begin position="101"/>
        <end position="122"/>
    </location>
</feature>
<name>A0A1M6PW75_9FIRM</name>
<accession>A0A1M6PW75</accession>
<evidence type="ECO:0000313" key="2">
    <source>
        <dbReference type="EMBL" id="SHK12181.1"/>
    </source>
</evidence>
<dbReference type="Pfam" id="PF01944">
    <property type="entry name" value="SpoIIM"/>
    <property type="match status" value="1"/>
</dbReference>
<keyword evidence="1" id="KW-0812">Transmembrane</keyword>
<proteinExistence type="predicted"/>
<feature type="transmembrane region" description="Helical" evidence="1">
    <location>
        <begin position="128"/>
        <end position="147"/>
    </location>
</feature>
<dbReference type="EMBL" id="FRAH01000016">
    <property type="protein sequence ID" value="SHK12181.1"/>
    <property type="molecule type" value="Genomic_DNA"/>
</dbReference>
<dbReference type="AlphaFoldDB" id="A0A1M6PW75"/>
<feature type="transmembrane region" description="Helical" evidence="1">
    <location>
        <begin position="168"/>
        <end position="197"/>
    </location>
</feature>
<sequence>MYPKKKTPAERGQMIFMIVCLSFLLGTVGGAVAANLAGRSGEETLVRFLQEHLTAGGDSSFWFTFWKYMKYDLLIWAGGWLSMGVFISGCICLFRGISLGFTAAMLMASYGGKGVWLTILGILPQNLLLIPAYVAMTTVAVYYLFAWGEEGTRKGASKREKRRRQTEYCILLAASVLPIVVASGVEVGLIPAFMAYLA</sequence>
<dbReference type="Proteomes" id="UP000183975">
    <property type="component" value="Unassembled WGS sequence"/>
</dbReference>
<organism evidence="2 3">
    <name type="scientific">Anaerotignum lactatifermentans DSM 14214</name>
    <dbReference type="NCBI Taxonomy" id="1121323"/>
    <lineage>
        <taxon>Bacteria</taxon>
        <taxon>Bacillati</taxon>
        <taxon>Bacillota</taxon>
        <taxon>Clostridia</taxon>
        <taxon>Lachnospirales</taxon>
        <taxon>Anaerotignaceae</taxon>
        <taxon>Anaerotignum</taxon>
    </lineage>
</organism>
<dbReference type="InterPro" id="IPR002798">
    <property type="entry name" value="SpoIIM-like"/>
</dbReference>
<keyword evidence="1" id="KW-0472">Membrane</keyword>
<dbReference type="PIRSF" id="PIRSF038973">
    <property type="entry name" value="SpoIIM"/>
    <property type="match status" value="1"/>
</dbReference>
<evidence type="ECO:0000313" key="3">
    <source>
        <dbReference type="Proteomes" id="UP000183975"/>
    </source>
</evidence>
<reference evidence="2 3" key="1">
    <citation type="submission" date="2016-11" db="EMBL/GenBank/DDBJ databases">
        <authorList>
            <person name="Jaros S."/>
            <person name="Januszkiewicz K."/>
            <person name="Wedrychowicz H."/>
        </authorList>
    </citation>
    <scope>NUCLEOTIDE SEQUENCE [LARGE SCALE GENOMIC DNA]</scope>
    <source>
        <strain evidence="2 3">DSM 14214</strain>
    </source>
</reference>
<feature type="transmembrane region" description="Helical" evidence="1">
    <location>
        <begin position="73"/>
        <end position="94"/>
    </location>
</feature>
<protein>
    <submittedName>
        <fullName evidence="2">Stage II sporulation protein M</fullName>
    </submittedName>
</protein>
<keyword evidence="1" id="KW-1133">Transmembrane helix</keyword>
<dbReference type="RefSeq" id="WP_072850061.1">
    <property type="nucleotide sequence ID" value="NZ_FRAH01000016.1"/>
</dbReference>
<dbReference type="OrthoDB" id="2065033at2"/>
<evidence type="ECO:0000256" key="1">
    <source>
        <dbReference type="SAM" id="Phobius"/>
    </source>
</evidence>
<dbReference type="InterPro" id="IPR014196">
    <property type="entry name" value="SpoIIM"/>
</dbReference>
<keyword evidence="3" id="KW-1185">Reference proteome</keyword>